<dbReference type="GO" id="GO:0016020">
    <property type="term" value="C:membrane"/>
    <property type="evidence" value="ECO:0007669"/>
    <property type="project" value="UniProtKB-SubCell"/>
</dbReference>
<evidence type="ECO:0000256" key="4">
    <source>
        <dbReference type="ARBA" id="ARBA00023136"/>
    </source>
</evidence>
<dbReference type="InterPro" id="IPR036259">
    <property type="entry name" value="MFS_trans_sf"/>
</dbReference>
<feature type="domain" description="Major facilitator superfamily (MFS) profile" evidence="6">
    <location>
        <begin position="19"/>
        <end position="505"/>
    </location>
</feature>
<keyword evidence="3 5" id="KW-1133">Transmembrane helix</keyword>
<dbReference type="Pfam" id="PF07690">
    <property type="entry name" value="MFS_1"/>
    <property type="match status" value="1"/>
</dbReference>
<feature type="transmembrane region" description="Helical" evidence="5">
    <location>
        <begin position="333"/>
        <end position="356"/>
    </location>
</feature>
<feature type="transmembrane region" description="Helical" evidence="5">
    <location>
        <begin position="271"/>
        <end position="293"/>
    </location>
</feature>
<keyword evidence="2 5" id="KW-0812">Transmembrane</keyword>
<comment type="caution">
    <text evidence="7">The sequence shown here is derived from an EMBL/GenBank/DDBJ whole genome shotgun (WGS) entry which is preliminary data.</text>
</comment>
<evidence type="ECO:0000313" key="8">
    <source>
        <dbReference type="Proteomes" id="UP000181901"/>
    </source>
</evidence>
<accession>A0A1J5NBU3</accession>
<feature type="transmembrane region" description="Helical" evidence="5">
    <location>
        <begin position="481"/>
        <end position="501"/>
    </location>
</feature>
<comment type="subcellular location">
    <subcellularLocation>
        <location evidence="1">Membrane</location>
        <topology evidence="1">Multi-pass membrane protein</topology>
    </subcellularLocation>
</comment>
<dbReference type="OrthoDB" id="9807274at2"/>
<dbReference type="GO" id="GO:0022857">
    <property type="term" value="F:transmembrane transporter activity"/>
    <property type="evidence" value="ECO:0007669"/>
    <property type="project" value="InterPro"/>
</dbReference>
<proteinExistence type="predicted"/>
<dbReference type="AlphaFoldDB" id="A0A1J5NBU3"/>
<name>A0A1J5NBU3_9BACT</name>
<feature type="transmembrane region" description="Helical" evidence="5">
    <location>
        <begin position="204"/>
        <end position="224"/>
    </location>
</feature>
<dbReference type="PANTHER" id="PTHR42718:SF49">
    <property type="entry name" value="EXPORT PROTEIN"/>
    <property type="match status" value="1"/>
</dbReference>
<feature type="transmembrane region" description="Helical" evidence="5">
    <location>
        <begin position="230"/>
        <end position="251"/>
    </location>
</feature>
<dbReference type="InterPro" id="IPR005829">
    <property type="entry name" value="Sugar_transporter_CS"/>
</dbReference>
<feature type="transmembrane region" description="Helical" evidence="5">
    <location>
        <begin position="171"/>
        <end position="192"/>
    </location>
</feature>
<evidence type="ECO:0000259" key="6">
    <source>
        <dbReference type="PROSITE" id="PS50850"/>
    </source>
</evidence>
<protein>
    <submittedName>
        <fullName evidence="7">Multidrug resistance protein stp</fullName>
    </submittedName>
</protein>
<dbReference type="PANTHER" id="PTHR42718">
    <property type="entry name" value="MAJOR FACILITATOR SUPERFAMILY MULTIDRUG TRANSPORTER MFSC"/>
    <property type="match status" value="1"/>
</dbReference>
<feature type="transmembrane region" description="Helical" evidence="5">
    <location>
        <begin position="362"/>
        <end position="383"/>
    </location>
</feature>
<dbReference type="PROSITE" id="PS50850">
    <property type="entry name" value="MFS"/>
    <property type="match status" value="1"/>
</dbReference>
<feature type="transmembrane region" description="Helical" evidence="5">
    <location>
        <begin position="114"/>
        <end position="132"/>
    </location>
</feature>
<evidence type="ECO:0000256" key="3">
    <source>
        <dbReference type="ARBA" id="ARBA00022989"/>
    </source>
</evidence>
<feature type="transmembrane region" description="Helical" evidence="5">
    <location>
        <begin position="57"/>
        <end position="78"/>
    </location>
</feature>
<dbReference type="EMBL" id="LKAQ01000001">
    <property type="protein sequence ID" value="OIQ52288.1"/>
    <property type="molecule type" value="Genomic_DNA"/>
</dbReference>
<feature type="transmembrane region" description="Helical" evidence="5">
    <location>
        <begin position="85"/>
        <end position="108"/>
    </location>
</feature>
<dbReference type="RefSeq" id="WP_071544359.1">
    <property type="nucleotide sequence ID" value="NZ_LKAQ01000001.1"/>
</dbReference>
<feature type="transmembrane region" description="Helical" evidence="5">
    <location>
        <begin position="305"/>
        <end position="326"/>
    </location>
</feature>
<dbReference type="SUPFAM" id="SSF103473">
    <property type="entry name" value="MFS general substrate transporter"/>
    <property type="match status" value="1"/>
</dbReference>
<dbReference type="CDD" id="cd17321">
    <property type="entry name" value="MFS_MMR_MDR_like"/>
    <property type="match status" value="1"/>
</dbReference>
<dbReference type="Proteomes" id="UP000181901">
    <property type="component" value="Unassembled WGS sequence"/>
</dbReference>
<feature type="transmembrane region" description="Helical" evidence="5">
    <location>
        <begin position="20"/>
        <end position="45"/>
    </location>
</feature>
<evidence type="ECO:0000313" key="7">
    <source>
        <dbReference type="EMBL" id="OIQ52288.1"/>
    </source>
</evidence>
<feature type="transmembrane region" description="Helical" evidence="5">
    <location>
        <begin position="144"/>
        <end position="165"/>
    </location>
</feature>
<dbReference type="PROSITE" id="PS00216">
    <property type="entry name" value="SUGAR_TRANSPORT_1"/>
    <property type="match status" value="1"/>
</dbReference>
<evidence type="ECO:0000256" key="1">
    <source>
        <dbReference type="ARBA" id="ARBA00004141"/>
    </source>
</evidence>
<gene>
    <name evidence="7" type="primary">stp</name>
    <name evidence="7" type="ORF">BerOc1_00763</name>
</gene>
<keyword evidence="4 5" id="KW-0472">Membrane</keyword>
<evidence type="ECO:0000256" key="5">
    <source>
        <dbReference type="SAM" id="Phobius"/>
    </source>
</evidence>
<sequence length="512" mass="53060">MRTLDVSRRSGSVSRAYATLATVCAAALVLPLSFAGAVVAIPAIAREVGGGPVGLNWVVNAFMLAFGSCLMMAGTLADRYGRKRIFALGMTSFAASSLLIGFSPGIAVINLLRAVQGLSAAAALAGGAAALAQEFDGDGRTRAFSLLGTTFGAGLAFGPVLSGFLVECLGWRSVFLSGTVIGVMVLLFGLPYLRESRDSGADRLDVGGGLSFTVMLALLTFAVLQAPEYGWNHVAVVSSLAMSVAALAVFIRVECRGARPMLDLSLFRSPLFLGVQVLPMATCFCYVVLLVILPIRFIGIEGYSAMQAGLLMIALSLPMLFVPFVVSTLALRYPGYLLCCLGLVWAAAGLLLLAGLGLHPPVGSLAAVLGMIGFGAAMPWGLMDGLSVSVVPKERAGMATGIFSTVRVAGEGVSIAVAVAMFTWLARDAVLGLGAGINAPAADLQSASQRLATGDLPGAQRLLPGLSVSDLAGAYAEAFESLILTLFVLTLASSLAIFLLFSRARRREHEEP</sequence>
<evidence type="ECO:0000256" key="2">
    <source>
        <dbReference type="ARBA" id="ARBA00022692"/>
    </source>
</evidence>
<feature type="transmembrane region" description="Helical" evidence="5">
    <location>
        <begin position="404"/>
        <end position="426"/>
    </location>
</feature>
<dbReference type="Gene3D" id="1.20.1250.20">
    <property type="entry name" value="MFS general substrate transporter like domains"/>
    <property type="match status" value="1"/>
</dbReference>
<dbReference type="InterPro" id="IPR020846">
    <property type="entry name" value="MFS_dom"/>
</dbReference>
<keyword evidence="8" id="KW-1185">Reference proteome</keyword>
<organism evidence="7 8">
    <name type="scientific">Pseudodesulfovibrio hydrargyri</name>
    <dbReference type="NCBI Taxonomy" id="2125990"/>
    <lineage>
        <taxon>Bacteria</taxon>
        <taxon>Pseudomonadati</taxon>
        <taxon>Thermodesulfobacteriota</taxon>
        <taxon>Desulfovibrionia</taxon>
        <taxon>Desulfovibrionales</taxon>
        <taxon>Desulfovibrionaceae</taxon>
    </lineage>
</organism>
<dbReference type="Gene3D" id="1.20.1720.10">
    <property type="entry name" value="Multidrug resistance protein D"/>
    <property type="match status" value="1"/>
</dbReference>
<reference evidence="7 8" key="1">
    <citation type="submission" date="2015-09" db="EMBL/GenBank/DDBJ databases">
        <title>Genome of Desulfovibrio dechloracetivorans BerOc1, a mercury methylating strain isolated from highly hydrocarbons and metals contaminated coastal sediments.</title>
        <authorList>
            <person name="Goni Urriza M."/>
            <person name="Gassie C."/>
            <person name="Bouchez O."/>
            <person name="Klopp C."/>
            <person name="Ranchou-Peyruse A."/>
            <person name="Remy G."/>
        </authorList>
    </citation>
    <scope>NUCLEOTIDE SEQUENCE [LARGE SCALE GENOMIC DNA]</scope>
    <source>
        <strain evidence="7 8">BerOc1</strain>
    </source>
</reference>
<dbReference type="InterPro" id="IPR011701">
    <property type="entry name" value="MFS"/>
</dbReference>